<sequence>MIPWFPVGTLVSTEPAVNHGWCTPVGCVSEAVLAQAFLAVGVLALVCFALAALSFVPEARAVVREEHSRAAAERDAFERFRRRVESVDATPTSLPDGGQLLGGGTLTRSRPPDDRLDTVRDAYRETVMAVDHYEAEYDESLPTNLGAEFGDGVADALEGGQTFSPALRQTLLEGATEASERRARLCRALDSESVTLREAASTLREVEDLLDETEGPTLSESYETLRRRWDRLDAAETTLERVVDENQGDIHRGYGVAPRMGGPVALHEYLYDSQPYTHPVLAESTQLLDAVHAAQDRTATAMSRRV</sequence>
<keyword evidence="2" id="KW-0472">Membrane</keyword>
<keyword evidence="5" id="KW-1185">Reference proteome</keyword>
<protein>
    <recommendedName>
        <fullName evidence="3">DUF7260 domain-containing protein</fullName>
    </recommendedName>
</protein>
<evidence type="ECO:0000256" key="2">
    <source>
        <dbReference type="SAM" id="Phobius"/>
    </source>
</evidence>
<feature type="domain" description="DUF7260" evidence="3">
    <location>
        <begin position="56"/>
        <end position="295"/>
    </location>
</feature>
<evidence type="ECO:0000313" key="4">
    <source>
        <dbReference type="EMBL" id="UWM55342.1"/>
    </source>
</evidence>
<dbReference type="InterPro" id="IPR055684">
    <property type="entry name" value="DUF7260"/>
</dbReference>
<organism evidence="4 5">
    <name type="scientific">Salinirubellus salinus</name>
    <dbReference type="NCBI Taxonomy" id="1364945"/>
    <lineage>
        <taxon>Archaea</taxon>
        <taxon>Methanobacteriati</taxon>
        <taxon>Methanobacteriota</taxon>
        <taxon>Stenosarchaea group</taxon>
        <taxon>Halobacteria</taxon>
        <taxon>Halobacteriales</taxon>
        <taxon>Natronomonadaceae</taxon>
        <taxon>Salinirubellus</taxon>
    </lineage>
</organism>
<feature type="transmembrane region" description="Helical" evidence="2">
    <location>
        <begin position="33"/>
        <end position="56"/>
    </location>
</feature>
<dbReference type="GeneID" id="74941442"/>
<keyword evidence="2" id="KW-1133">Transmembrane helix</keyword>
<proteinExistence type="predicted"/>
<dbReference type="AlphaFoldDB" id="A0A9E7R4E2"/>
<evidence type="ECO:0000256" key="1">
    <source>
        <dbReference type="SAM" id="MobiDB-lite"/>
    </source>
</evidence>
<dbReference type="EMBL" id="CP104003">
    <property type="protein sequence ID" value="UWM55342.1"/>
    <property type="molecule type" value="Genomic_DNA"/>
</dbReference>
<keyword evidence="2" id="KW-0812">Transmembrane</keyword>
<feature type="region of interest" description="Disordered" evidence="1">
    <location>
        <begin position="88"/>
        <end position="116"/>
    </location>
</feature>
<reference evidence="4" key="1">
    <citation type="submission" date="2022-09" db="EMBL/GenBank/DDBJ databases">
        <title>Diverse halophilic archaea isolated from saline environments.</title>
        <authorList>
            <person name="Cui H.-L."/>
        </authorList>
    </citation>
    <scope>NUCLEOTIDE SEQUENCE</scope>
    <source>
        <strain evidence="4">ZS-35-S2</strain>
    </source>
</reference>
<gene>
    <name evidence="4" type="ORF">N0B31_03430</name>
</gene>
<dbReference type="RefSeq" id="WP_260594440.1">
    <property type="nucleotide sequence ID" value="NZ_CP104003.1"/>
</dbReference>
<evidence type="ECO:0000313" key="5">
    <source>
        <dbReference type="Proteomes" id="UP001057580"/>
    </source>
</evidence>
<evidence type="ECO:0000259" key="3">
    <source>
        <dbReference type="Pfam" id="PF23921"/>
    </source>
</evidence>
<dbReference type="Pfam" id="PF23921">
    <property type="entry name" value="DUF7260"/>
    <property type="match status" value="1"/>
</dbReference>
<accession>A0A9E7R4E2</accession>
<dbReference type="KEGG" id="ssai:N0B31_03430"/>
<name>A0A9E7R4E2_9EURY</name>
<dbReference type="Proteomes" id="UP001057580">
    <property type="component" value="Chromosome"/>
</dbReference>